<feature type="active site" description="Charge relay system" evidence="3">
    <location>
        <position position="303"/>
    </location>
</feature>
<dbReference type="AlphaFoldDB" id="A0A2Y9H6P5"/>
<dbReference type="Gene3D" id="2.60.40.2240">
    <property type="entry name" value="Acyl-CoA thioester hydrolase/BAAT N-terminal domain"/>
    <property type="match status" value="1"/>
</dbReference>
<dbReference type="PANTHER" id="PTHR10824">
    <property type="entry name" value="ACYL-COENZYME A THIOESTERASE-RELATED"/>
    <property type="match status" value="1"/>
</dbReference>
<evidence type="ECO:0000313" key="6">
    <source>
        <dbReference type="Proteomes" id="UP000248481"/>
    </source>
</evidence>
<keyword evidence="6" id="KW-1185">Reference proteome</keyword>
<dbReference type="InParanoid" id="A0A2Y9H6P5"/>
<evidence type="ECO:0000256" key="3">
    <source>
        <dbReference type="PIRSR" id="PIRSR016521-1"/>
    </source>
</evidence>
<dbReference type="GO" id="GO:0005777">
    <property type="term" value="C:peroxisome"/>
    <property type="evidence" value="ECO:0007669"/>
    <property type="project" value="TreeGrafter"/>
</dbReference>
<dbReference type="CTD" id="570"/>
<dbReference type="InterPro" id="IPR029058">
    <property type="entry name" value="AB_hydrolase_fold"/>
</dbReference>
<gene>
    <name evidence="7" type="primary">BAAT</name>
</gene>
<dbReference type="InterPro" id="IPR014940">
    <property type="entry name" value="BAAT_C"/>
</dbReference>
<dbReference type="PIRSF" id="PIRSF016521">
    <property type="entry name" value="Acyl-CoA_hydro"/>
    <property type="match status" value="1"/>
</dbReference>
<dbReference type="PANTHER" id="PTHR10824:SF1">
    <property type="entry name" value="ACYL-COENZYME A AMINO ACID N-ACYLTRANSFERASE 1-RELATED"/>
    <property type="match status" value="1"/>
</dbReference>
<organism evidence="6 7">
    <name type="scientific">Neomonachus schauinslandi</name>
    <name type="common">Hawaiian monk seal</name>
    <name type="synonym">Monachus schauinslandi</name>
    <dbReference type="NCBI Taxonomy" id="29088"/>
    <lineage>
        <taxon>Eukaryota</taxon>
        <taxon>Metazoa</taxon>
        <taxon>Chordata</taxon>
        <taxon>Craniata</taxon>
        <taxon>Vertebrata</taxon>
        <taxon>Euteleostomi</taxon>
        <taxon>Mammalia</taxon>
        <taxon>Eutheria</taxon>
        <taxon>Laurasiatheria</taxon>
        <taxon>Carnivora</taxon>
        <taxon>Caniformia</taxon>
        <taxon>Pinnipedia</taxon>
        <taxon>Phocidae</taxon>
        <taxon>Monachinae</taxon>
        <taxon>Monachini</taxon>
        <taxon>Neomonachus</taxon>
    </lineage>
</organism>
<dbReference type="InterPro" id="IPR006862">
    <property type="entry name" value="Thio_Ohase/aa_AcTrfase"/>
</dbReference>
<dbReference type="FunFam" id="2.60.40.2240:FF:000001">
    <property type="entry name" value="acyl-coenzyme A thioesterase 4"/>
    <property type="match status" value="1"/>
</dbReference>
<dbReference type="GeneID" id="110581717"/>
<keyword evidence="2" id="KW-0276">Fatty acid metabolism</keyword>
<dbReference type="GO" id="GO:0047617">
    <property type="term" value="F:fatty acyl-CoA hydrolase activity"/>
    <property type="evidence" value="ECO:0007669"/>
    <property type="project" value="TreeGrafter"/>
</dbReference>
<evidence type="ECO:0000256" key="2">
    <source>
        <dbReference type="ARBA" id="ARBA00022832"/>
    </source>
</evidence>
<protein>
    <submittedName>
        <fullName evidence="7">Bile acid-CoA:amino acid N-acyltransferase</fullName>
    </submittedName>
</protein>
<dbReference type="GO" id="GO:0006637">
    <property type="term" value="P:acyl-CoA metabolic process"/>
    <property type="evidence" value="ECO:0007669"/>
    <property type="project" value="InterPro"/>
</dbReference>
<dbReference type="STRING" id="29088.A0A2Y9H6P5"/>
<name>A0A2Y9H6P5_NEOSC</name>
<dbReference type="FunFam" id="3.40.50.1820:FF:000024">
    <property type="entry name" value="acyl-coenzyme A thioesterase 4"/>
    <property type="match status" value="1"/>
</dbReference>
<evidence type="ECO:0000313" key="7">
    <source>
        <dbReference type="RefSeq" id="XP_021547298.1"/>
    </source>
</evidence>
<dbReference type="InterPro" id="IPR016662">
    <property type="entry name" value="Acyl-CoA_thioEstase_long-chain"/>
</dbReference>
<dbReference type="Proteomes" id="UP000248481">
    <property type="component" value="Chromosome 13"/>
</dbReference>
<sequence>MRIMSPLARRLFPPLNVLYILREVSRSRAWPDLTQALSRSFSWDFGLQLQVLLSPSRAGNTAWSLCDLPMFQLTATPASALADESVHIQVTGLSPMQLVTLTASLKDEKGNVFQSKAFYKANEVGELDLMQAPACGGDYVGVHPMGLFWSLKPQKGFRRLLKKDVMNSPFWVTLNLYDSVCFQDSIIGEPMASQVVQRWFSAPGVQRIQIRKGRVRGALFLPPGEGPFPGVMDLFGGAGGLIEFRASLLAAHGFAVLALAYFAYEDLPNLLQEIDLEYFEEAANLLLAHPKVQMPGIGVISVSKGAEIGLAMACFLKQVVATICINGPNAIYEFPLRYKDLVITPIPSFMERMQYDISGSMRLRHYRGDPRDELNQQSVLPIEKAQGPILFVVGENDECLNSKEHAEQALHQLWSHGRNNGRMLAYPGAGHLIEPPYTPLCYASPNKNSCFLLWGGDRIAHAAAQEHSWGEMLKFFRQHLIQTSRKL</sequence>
<evidence type="ECO:0000259" key="4">
    <source>
        <dbReference type="Pfam" id="PF04775"/>
    </source>
</evidence>
<keyword evidence="2" id="KW-0443">Lipid metabolism</keyword>
<feature type="domain" description="Acyl-CoA thioester hydrolase/bile acid-CoA amino acid N-acetyltransferase" evidence="4">
    <location>
        <begin position="83"/>
        <end position="211"/>
    </location>
</feature>
<dbReference type="KEGG" id="nsu:110581717"/>
<dbReference type="GO" id="GO:0006631">
    <property type="term" value="P:fatty acid metabolic process"/>
    <property type="evidence" value="ECO:0007669"/>
    <property type="project" value="UniProtKB-KW"/>
</dbReference>
<dbReference type="Pfam" id="PF04775">
    <property type="entry name" value="Bile_Hydr_Trans"/>
    <property type="match status" value="1"/>
</dbReference>
<reference evidence="7" key="1">
    <citation type="submission" date="2025-08" db="UniProtKB">
        <authorList>
            <consortium name="RefSeq"/>
        </authorList>
    </citation>
    <scope>IDENTIFICATION</scope>
    <source>
        <tissue evidence="7">Blood</tissue>
    </source>
</reference>
<feature type="active site" description="Charge relay system" evidence="3">
    <location>
        <position position="431"/>
    </location>
</feature>
<feature type="domain" description="BAAT/Acyl-CoA thioester hydrolase C-terminal" evidence="5">
    <location>
        <begin position="274"/>
        <end position="481"/>
    </location>
</feature>
<proteinExistence type="inferred from homology"/>
<dbReference type="Pfam" id="PF08840">
    <property type="entry name" value="BAAT_C"/>
    <property type="match status" value="1"/>
</dbReference>
<dbReference type="InterPro" id="IPR042490">
    <property type="entry name" value="Thio_Ohase/BAAT_N"/>
</dbReference>
<evidence type="ECO:0000256" key="1">
    <source>
        <dbReference type="ARBA" id="ARBA00006538"/>
    </source>
</evidence>
<dbReference type="SUPFAM" id="SSF53474">
    <property type="entry name" value="alpha/beta-Hydrolases"/>
    <property type="match status" value="1"/>
</dbReference>
<evidence type="ECO:0000259" key="5">
    <source>
        <dbReference type="Pfam" id="PF08840"/>
    </source>
</evidence>
<accession>A0A2Y9H6P5</accession>
<comment type="similarity">
    <text evidence="1">Belongs to the C/M/P thioester hydrolase family.</text>
</comment>
<feature type="active site" description="Charge relay system" evidence="3">
    <location>
        <position position="397"/>
    </location>
</feature>
<dbReference type="RefSeq" id="XP_021547298.1">
    <property type="nucleotide sequence ID" value="XM_021691623.1"/>
</dbReference>
<dbReference type="Gene3D" id="3.40.50.1820">
    <property type="entry name" value="alpha/beta hydrolase"/>
    <property type="match status" value="1"/>
</dbReference>